<reference evidence="4 5" key="1">
    <citation type="submission" date="2019-06" db="EMBL/GenBank/DDBJ databases">
        <title>Sequencing the genomes of 1000 actinobacteria strains.</title>
        <authorList>
            <person name="Klenk H.-P."/>
        </authorList>
    </citation>
    <scope>NUCLEOTIDE SEQUENCE [LARGE SCALE GENOMIC DNA]</scope>
    <source>
        <strain evidence="4 5">DSM 19560</strain>
    </source>
</reference>
<organism evidence="4 5">
    <name type="scientific">Rudaeicoccus suwonensis</name>
    <dbReference type="NCBI Taxonomy" id="657409"/>
    <lineage>
        <taxon>Bacteria</taxon>
        <taxon>Bacillati</taxon>
        <taxon>Actinomycetota</taxon>
        <taxon>Actinomycetes</taxon>
        <taxon>Micrococcales</taxon>
        <taxon>Dermacoccaceae</taxon>
        <taxon>Rudaeicoccus</taxon>
    </lineage>
</organism>
<dbReference type="Pfam" id="PF13561">
    <property type="entry name" value="adh_short_C2"/>
    <property type="match status" value="1"/>
</dbReference>
<evidence type="ECO:0000313" key="5">
    <source>
        <dbReference type="Proteomes" id="UP000318297"/>
    </source>
</evidence>
<dbReference type="OrthoDB" id="9806974at2"/>
<dbReference type="SMART" id="SM00822">
    <property type="entry name" value="PKS_KR"/>
    <property type="match status" value="1"/>
</dbReference>
<dbReference type="AlphaFoldDB" id="A0A561EBC6"/>
<evidence type="ECO:0000256" key="1">
    <source>
        <dbReference type="ARBA" id="ARBA00006484"/>
    </source>
</evidence>
<dbReference type="SUPFAM" id="SSF51735">
    <property type="entry name" value="NAD(P)-binding Rossmann-fold domains"/>
    <property type="match status" value="1"/>
</dbReference>
<dbReference type="InterPro" id="IPR051122">
    <property type="entry name" value="SDR_DHRS6-like"/>
</dbReference>
<feature type="domain" description="Ketoreductase" evidence="3">
    <location>
        <begin position="5"/>
        <end position="183"/>
    </location>
</feature>
<evidence type="ECO:0000259" key="3">
    <source>
        <dbReference type="SMART" id="SM00822"/>
    </source>
</evidence>
<protein>
    <submittedName>
        <fullName evidence="4">NAD(P)-dependent dehydrogenase (Short-subunit alcohol dehydrogenase family)</fullName>
    </submittedName>
</protein>
<keyword evidence="5" id="KW-1185">Reference proteome</keyword>
<comment type="similarity">
    <text evidence="1">Belongs to the short-chain dehydrogenases/reductases (SDR) family.</text>
</comment>
<dbReference type="GO" id="GO:0016491">
    <property type="term" value="F:oxidoreductase activity"/>
    <property type="evidence" value="ECO:0007669"/>
    <property type="project" value="UniProtKB-KW"/>
</dbReference>
<dbReference type="Proteomes" id="UP000318297">
    <property type="component" value="Unassembled WGS sequence"/>
</dbReference>
<dbReference type="PANTHER" id="PTHR43477">
    <property type="entry name" value="DIHYDROANTICAPSIN 7-DEHYDROGENASE"/>
    <property type="match status" value="1"/>
</dbReference>
<dbReference type="InterPro" id="IPR036291">
    <property type="entry name" value="NAD(P)-bd_dom_sf"/>
</dbReference>
<proteinExistence type="inferred from homology"/>
<dbReference type="InterPro" id="IPR002347">
    <property type="entry name" value="SDR_fam"/>
</dbReference>
<dbReference type="Gene3D" id="3.40.50.720">
    <property type="entry name" value="NAD(P)-binding Rossmann-like Domain"/>
    <property type="match status" value="1"/>
</dbReference>
<name>A0A561EBC6_9MICO</name>
<dbReference type="RefSeq" id="WP_145227283.1">
    <property type="nucleotide sequence ID" value="NZ_VIVQ01000001.1"/>
</dbReference>
<dbReference type="EMBL" id="VIVQ01000001">
    <property type="protein sequence ID" value="TWE12923.1"/>
    <property type="molecule type" value="Genomic_DNA"/>
</dbReference>
<dbReference type="PRINTS" id="PR00081">
    <property type="entry name" value="GDHRDH"/>
</dbReference>
<keyword evidence="2" id="KW-0560">Oxidoreductase</keyword>
<dbReference type="CDD" id="cd05233">
    <property type="entry name" value="SDR_c"/>
    <property type="match status" value="1"/>
</dbReference>
<dbReference type="InterPro" id="IPR057326">
    <property type="entry name" value="KR_dom"/>
</dbReference>
<sequence>MTDTKRVLIVGGGSGVARALAVNLVADGFEVVLGSRNPQQVQDKLPEQLREVVRSVRLDLADEDSIAAVAAGGPFEHVVSLAANHANGPIGDLTRDAIHGAFDAKVVGPLLLAKHLDGVLSEHGAFVFLSGVAAWKPAPGLSVMATTNGAVSFLAEALAVELAPHRVVAVSPGIIDSGAWDGMGAGKQELFEQTAAANPARRVGQVEDVVSAIRLALDNTFVTGSTIHVDGGGRLA</sequence>
<comment type="caution">
    <text evidence="4">The sequence shown here is derived from an EMBL/GenBank/DDBJ whole genome shotgun (WGS) entry which is preliminary data.</text>
</comment>
<dbReference type="PANTHER" id="PTHR43477:SF1">
    <property type="entry name" value="DIHYDROANTICAPSIN 7-DEHYDROGENASE"/>
    <property type="match status" value="1"/>
</dbReference>
<accession>A0A561EBC6</accession>
<evidence type="ECO:0000313" key="4">
    <source>
        <dbReference type="EMBL" id="TWE12923.1"/>
    </source>
</evidence>
<evidence type="ECO:0000256" key="2">
    <source>
        <dbReference type="ARBA" id="ARBA00023002"/>
    </source>
</evidence>
<gene>
    <name evidence="4" type="ORF">BKA23_1746</name>
</gene>